<comment type="similarity">
    <text evidence="9 11">Belongs to the TonB-dependent receptor family.</text>
</comment>
<dbReference type="Gene3D" id="2.170.130.10">
    <property type="entry name" value="TonB-dependent receptor, plug domain"/>
    <property type="match status" value="1"/>
</dbReference>
<evidence type="ECO:0000259" key="14">
    <source>
        <dbReference type="Pfam" id="PF07715"/>
    </source>
</evidence>
<keyword evidence="6 11" id="KW-0798">TonB box</keyword>
<dbReference type="InterPro" id="IPR036942">
    <property type="entry name" value="Beta-barrel_TonB_sf"/>
</dbReference>
<dbReference type="PANTHER" id="PTHR47234">
    <property type="match status" value="1"/>
</dbReference>
<keyword evidence="5 12" id="KW-0732">Signal</keyword>
<comment type="subcellular location">
    <subcellularLocation>
        <location evidence="1 9">Cell outer membrane</location>
        <topology evidence="1 9">Multi-pass membrane protein</topology>
    </subcellularLocation>
</comment>
<dbReference type="PROSITE" id="PS01156">
    <property type="entry name" value="TONB_DEPENDENT_REC_2"/>
    <property type="match status" value="1"/>
</dbReference>
<dbReference type="Pfam" id="PF00593">
    <property type="entry name" value="TonB_dep_Rec_b-barrel"/>
    <property type="match status" value="1"/>
</dbReference>
<feature type="chain" id="PRO_5046509035" evidence="12">
    <location>
        <begin position="32"/>
        <end position="992"/>
    </location>
</feature>
<evidence type="ECO:0000313" key="15">
    <source>
        <dbReference type="EMBL" id="MDM7861469.1"/>
    </source>
</evidence>
<keyword evidence="15" id="KW-0675">Receptor</keyword>
<accession>A0ABT7SZN8</accession>
<evidence type="ECO:0000259" key="13">
    <source>
        <dbReference type="Pfam" id="PF00593"/>
    </source>
</evidence>
<evidence type="ECO:0000313" key="16">
    <source>
        <dbReference type="Proteomes" id="UP001234343"/>
    </source>
</evidence>
<feature type="signal peptide" evidence="12">
    <location>
        <begin position="1"/>
        <end position="31"/>
    </location>
</feature>
<keyword evidence="7 9" id="KW-0472">Membrane</keyword>
<keyword evidence="3 9" id="KW-1134">Transmembrane beta strand</keyword>
<feature type="short sequence motif" description="TonB C-terminal box" evidence="10">
    <location>
        <begin position="975"/>
        <end position="992"/>
    </location>
</feature>
<evidence type="ECO:0000256" key="3">
    <source>
        <dbReference type="ARBA" id="ARBA00022452"/>
    </source>
</evidence>
<gene>
    <name evidence="15" type="ORF">QTP81_12780</name>
</gene>
<dbReference type="EMBL" id="JAUCBP010000011">
    <property type="protein sequence ID" value="MDM7861469.1"/>
    <property type="molecule type" value="Genomic_DNA"/>
</dbReference>
<evidence type="ECO:0000256" key="2">
    <source>
        <dbReference type="ARBA" id="ARBA00022448"/>
    </source>
</evidence>
<feature type="domain" description="TonB-dependent receptor-like beta-barrel" evidence="13">
    <location>
        <begin position="398"/>
        <end position="950"/>
    </location>
</feature>
<dbReference type="SUPFAM" id="SSF56935">
    <property type="entry name" value="Porins"/>
    <property type="match status" value="1"/>
</dbReference>
<keyword evidence="8 9" id="KW-0998">Cell outer membrane</keyword>
<dbReference type="InterPro" id="IPR010917">
    <property type="entry name" value="TonB_rcpt_CS"/>
</dbReference>
<reference evidence="15 16" key="1">
    <citation type="submission" date="2023-06" db="EMBL/GenBank/DDBJ databases">
        <title>Alteromonas sp. ASW11-36 isolated from intertidal sand.</title>
        <authorList>
            <person name="Li Y."/>
        </authorList>
    </citation>
    <scope>NUCLEOTIDE SEQUENCE [LARGE SCALE GENOMIC DNA]</scope>
    <source>
        <strain evidence="15 16">ASW11-36</strain>
    </source>
</reference>
<comment type="caution">
    <text evidence="15">The sequence shown here is derived from an EMBL/GenBank/DDBJ whole genome shotgun (WGS) entry which is preliminary data.</text>
</comment>
<evidence type="ECO:0000256" key="6">
    <source>
        <dbReference type="ARBA" id="ARBA00023077"/>
    </source>
</evidence>
<evidence type="ECO:0000256" key="7">
    <source>
        <dbReference type="ARBA" id="ARBA00023136"/>
    </source>
</evidence>
<name>A0ABT7SZN8_9ALTE</name>
<evidence type="ECO:0000256" key="9">
    <source>
        <dbReference type="PROSITE-ProRule" id="PRU01360"/>
    </source>
</evidence>
<proteinExistence type="inferred from homology"/>
<dbReference type="Pfam" id="PF07715">
    <property type="entry name" value="Plug"/>
    <property type="match status" value="1"/>
</dbReference>
<dbReference type="InterPro" id="IPR000531">
    <property type="entry name" value="Beta-barrel_TonB"/>
</dbReference>
<dbReference type="Gene3D" id="2.40.170.20">
    <property type="entry name" value="TonB-dependent receptor, beta-barrel domain"/>
    <property type="match status" value="1"/>
</dbReference>
<keyword evidence="4 9" id="KW-0812">Transmembrane</keyword>
<dbReference type="RefSeq" id="WP_289366010.1">
    <property type="nucleotide sequence ID" value="NZ_JAUCBP010000011.1"/>
</dbReference>
<sequence length="992" mass="106544">MFANSKIACAVKAACWAGAASTLLVANLATAQQTTENTPDDSADVEVIAVTGSRIRAPGVESSSPIISIGEEEIGYLQTPEFERIIRSLPATIPADGSNVNNGTAGAATIDLRGLGPQRNLVLMDGRRMVPFNFNGAVDTATIPTALIERVDVVTGGASAVYGSDAIAGAVNVILKDDFEGVAFDMNHNQTGESDGDQDSISLTVGSNLADDRGNAVLSVSWMERDAVRLGQRPLGQLGINSNSGAGLAEFLAGQPPADPIAGCGGPNVVDFVNGSGSTTAIPTRFELIGTGVTGQFRDDRTLGEQCSRFNFNPFNYYQTPAQRYSATALANYEINEYANVYARFNYSNTSVTQQVAPSGTFGASFNLPLYNPLISAQALAFMIDGANAAVADGSLVDGGSWTDANANGLVDSEDSLTVRLRRRTLELGERTERYDSDIWQINVGVNGAFFGDWEYDASFQYGESNRTTVRDGYTNLPNIQNALDTRDGVTCAVGGNCVPIDLFGGFGTITEEMGAYARAIALQQQKYEQTIGTLFFTGPVDAIELPTAASPLAMSFGYEYRKEEGLLEPDECLKESPASCQGGAGGNLLPIRGGYTVNDFFFEGILPIFDGQSFADRLDLEFGYRTSDYDSIGTTDSWKVGFNWRPVESLMFRVMQQRANRAPNVGELSSPVTSGLSNATQDPCSVANAANIDDRLRQLCISTGMSAAQVGVIPDIIAGQINTFAGSNPVDPPGPEEADTSTAGFVWTPEFEAFDSFVISADYYKIDIKDIIGNFSAQEVLDSCYITGLESECAKINRVGGDLTGSAAGVNLFTTNLNFLEAEGVEIAFNMSFDLDDMGSLRLSGNINKYLSQESQSSVTVPVLDCKGYYGTSCDPLSDLRWIQRTTWTYDDLTLSVQWRHISSVDVEPPESSLRFEAFRSIDAYDYIDLFGSYQLTDYITLTAGVDNLFDDDPPALGNQIGDTSSNSGNTFPSNYDTLGRIYKAGINFRF</sequence>
<evidence type="ECO:0000256" key="4">
    <source>
        <dbReference type="ARBA" id="ARBA00022692"/>
    </source>
</evidence>
<evidence type="ECO:0000256" key="11">
    <source>
        <dbReference type="RuleBase" id="RU003357"/>
    </source>
</evidence>
<dbReference type="InterPro" id="IPR012910">
    <property type="entry name" value="Plug_dom"/>
</dbReference>
<evidence type="ECO:0000256" key="5">
    <source>
        <dbReference type="ARBA" id="ARBA00022729"/>
    </source>
</evidence>
<evidence type="ECO:0000256" key="8">
    <source>
        <dbReference type="ARBA" id="ARBA00023237"/>
    </source>
</evidence>
<dbReference type="Proteomes" id="UP001234343">
    <property type="component" value="Unassembled WGS sequence"/>
</dbReference>
<protein>
    <submittedName>
        <fullName evidence="15">TonB-dependent receptor</fullName>
    </submittedName>
</protein>
<dbReference type="PANTHER" id="PTHR47234:SF2">
    <property type="entry name" value="TONB-DEPENDENT RECEPTOR"/>
    <property type="match status" value="1"/>
</dbReference>
<dbReference type="InterPro" id="IPR037066">
    <property type="entry name" value="Plug_dom_sf"/>
</dbReference>
<evidence type="ECO:0000256" key="1">
    <source>
        <dbReference type="ARBA" id="ARBA00004571"/>
    </source>
</evidence>
<keyword evidence="2 9" id="KW-0813">Transport</keyword>
<organism evidence="15 16">
    <name type="scientific">Alteromonas arenosi</name>
    <dbReference type="NCBI Taxonomy" id="3055817"/>
    <lineage>
        <taxon>Bacteria</taxon>
        <taxon>Pseudomonadati</taxon>
        <taxon>Pseudomonadota</taxon>
        <taxon>Gammaproteobacteria</taxon>
        <taxon>Alteromonadales</taxon>
        <taxon>Alteromonadaceae</taxon>
        <taxon>Alteromonas/Salinimonas group</taxon>
        <taxon>Alteromonas</taxon>
    </lineage>
</organism>
<evidence type="ECO:0000256" key="10">
    <source>
        <dbReference type="PROSITE-ProRule" id="PRU10144"/>
    </source>
</evidence>
<dbReference type="PROSITE" id="PS52016">
    <property type="entry name" value="TONB_DEPENDENT_REC_3"/>
    <property type="match status" value="1"/>
</dbReference>
<evidence type="ECO:0000256" key="12">
    <source>
        <dbReference type="SAM" id="SignalP"/>
    </source>
</evidence>
<dbReference type="InterPro" id="IPR039426">
    <property type="entry name" value="TonB-dep_rcpt-like"/>
</dbReference>
<feature type="domain" description="TonB-dependent receptor plug" evidence="14">
    <location>
        <begin position="61"/>
        <end position="170"/>
    </location>
</feature>
<keyword evidence="16" id="KW-1185">Reference proteome</keyword>